<feature type="transmembrane region" description="Helical" evidence="1">
    <location>
        <begin position="266"/>
        <end position="288"/>
    </location>
</feature>
<evidence type="ECO:0008006" key="4">
    <source>
        <dbReference type="Google" id="ProtNLM"/>
    </source>
</evidence>
<name>A0ABR2IBS5_9EUKA</name>
<accession>A0ABR2IBS5</accession>
<keyword evidence="1" id="KW-1133">Transmembrane helix</keyword>
<comment type="caution">
    <text evidence="2">The sequence shown here is derived from an EMBL/GenBank/DDBJ whole genome shotgun (WGS) entry which is preliminary data.</text>
</comment>
<dbReference type="Proteomes" id="UP001470230">
    <property type="component" value="Unassembled WGS sequence"/>
</dbReference>
<gene>
    <name evidence="2" type="ORF">M9Y10_012096</name>
</gene>
<evidence type="ECO:0000313" key="3">
    <source>
        <dbReference type="Proteomes" id="UP001470230"/>
    </source>
</evidence>
<keyword evidence="3" id="KW-1185">Reference proteome</keyword>
<dbReference type="EMBL" id="JAPFFF010000018">
    <property type="protein sequence ID" value="KAK8860431.1"/>
    <property type="molecule type" value="Genomic_DNA"/>
</dbReference>
<keyword evidence="1" id="KW-0472">Membrane</keyword>
<evidence type="ECO:0000256" key="1">
    <source>
        <dbReference type="SAM" id="Phobius"/>
    </source>
</evidence>
<protein>
    <recommendedName>
        <fullName evidence="4">CUB domain-containing protein</fullName>
    </recommendedName>
</protein>
<proteinExistence type="predicted"/>
<reference evidence="2 3" key="1">
    <citation type="submission" date="2024-04" db="EMBL/GenBank/DDBJ databases">
        <title>Tritrichomonas musculus Genome.</title>
        <authorList>
            <person name="Alves-Ferreira E."/>
            <person name="Grigg M."/>
            <person name="Lorenzi H."/>
            <person name="Galac M."/>
        </authorList>
    </citation>
    <scope>NUCLEOTIDE SEQUENCE [LARGE SCALE GENOMIC DNA]</scope>
    <source>
        <strain evidence="2 3">EAF2021</strain>
    </source>
</reference>
<keyword evidence="1" id="KW-0812">Transmembrane</keyword>
<organism evidence="2 3">
    <name type="scientific">Tritrichomonas musculus</name>
    <dbReference type="NCBI Taxonomy" id="1915356"/>
    <lineage>
        <taxon>Eukaryota</taxon>
        <taxon>Metamonada</taxon>
        <taxon>Parabasalia</taxon>
        <taxon>Tritrichomonadida</taxon>
        <taxon>Tritrichomonadidae</taxon>
        <taxon>Tritrichomonas</taxon>
    </lineage>
</organism>
<evidence type="ECO:0000313" key="2">
    <source>
        <dbReference type="EMBL" id="KAK8860431.1"/>
    </source>
</evidence>
<sequence length="336" mass="38486">MSSLFVFSNSLLNPKCKYNITSSYGMKQFSVELDSYDSICINISIFDYFIVFNHAPDDLRIYEYHSFLNGTDVSYYSDYFLDDISIYRHIKALFAFQMITSYKGGNVSFSYGSLPDICKTGIIFTNNHYLENIFLSGSQKPPYKIGVNDDLCIVSTVQAYQSFLINMQTEVCCDKLFVYKSMIPIDAFSGSVDGELNINATDEPVILRFVSDDQAEESKYVKITMGSDGDFPSKAGIVFYDPREEMQPNCPKDKCTFYKYFHIKTLIIIIISIIGVIIVFSAVFYITARCCCPHFIMFSVPPPKDQKNIWQENNRHVEDRAEPQGYFALDPILRPK</sequence>